<feature type="compositionally biased region" description="Polar residues" evidence="1">
    <location>
        <begin position="34"/>
        <end position="50"/>
    </location>
</feature>
<evidence type="ECO:0000313" key="2">
    <source>
        <dbReference type="EMBL" id="RPA79963.1"/>
    </source>
</evidence>
<name>A0A3N4I1L0_ASCIM</name>
<evidence type="ECO:0000256" key="1">
    <source>
        <dbReference type="SAM" id="MobiDB-lite"/>
    </source>
</evidence>
<keyword evidence="3" id="KW-1185">Reference proteome</keyword>
<feature type="region of interest" description="Disordered" evidence="1">
    <location>
        <begin position="31"/>
        <end position="82"/>
    </location>
</feature>
<sequence length="237" mass="26317">MVQDDREKSRVHSYKRPLALLLDRCRNDVPSKCYSYTTKSNQNSATQMSQPPRRPDQRPLAPRPPPGGTDASQTPGPLIPPLHLQDHRLFVAAQTGGGNATSVQLRHLQQAFNEPVYVPIAPGPRPPAGGDEASQYGLIPPASETSDSDGGDDRVTVHERHIQRAFQQTAFRPILPGGYPELFAGDPGNIFPPATETEGVQLQQPTYAQQDADDTHDGRYRRIFPLPQWFRHLVYKT</sequence>
<protein>
    <submittedName>
        <fullName evidence="2">Uncharacterized protein</fullName>
    </submittedName>
</protein>
<dbReference type="AlphaFoldDB" id="A0A3N4I1L0"/>
<evidence type="ECO:0000313" key="3">
    <source>
        <dbReference type="Proteomes" id="UP000275078"/>
    </source>
</evidence>
<gene>
    <name evidence="2" type="ORF">BJ508DRAFT_307875</name>
</gene>
<organism evidence="2 3">
    <name type="scientific">Ascobolus immersus RN42</name>
    <dbReference type="NCBI Taxonomy" id="1160509"/>
    <lineage>
        <taxon>Eukaryota</taxon>
        <taxon>Fungi</taxon>
        <taxon>Dikarya</taxon>
        <taxon>Ascomycota</taxon>
        <taxon>Pezizomycotina</taxon>
        <taxon>Pezizomycetes</taxon>
        <taxon>Pezizales</taxon>
        <taxon>Ascobolaceae</taxon>
        <taxon>Ascobolus</taxon>
    </lineage>
</organism>
<proteinExistence type="predicted"/>
<reference evidence="2 3" key="1">
    <citation type="journal article" date="2018" name="Nat. Ecol. Evol.">
        <title>Pezizomycetes genomes reveal the molecular basis of ectomycorrhizal truffle lifestyle.</title>
        <authorList>
            <person name="Murat C."/>
            <person name="Payen T."/>
            <person name="Noel B."/>
            <person name="Kuo A."/>
            <person name="Morin E."/>
            <person name="Chen J."/>
            <person name="Kohler A."/>
            <person name="Krizsan K."/>
            <person name="Balestrini R."/>
            <person name="Da Silva C."/>
            <person name="Montanini B."/>
            <person name="Hainaut M."/>
            <person name="Levati E."/>
            <person name="Barry K.W."/>
            <person name="Belfiori B."/>
            <person name="Cichocki N."/>
            <person name="Clum A."/>
            <person name="Dockter R.B."/>
            <person name="Fauchery L."/>
            <person name="Guy J."/>
            <person name="Iotti M."/>
            <person name="Le Tacon F."/>
            <person name="Lindquist E.A."/>
            <person name="Lipzen A."/>
            <person name="Malagnac F."/>
            <person name="Mello A."/>
            <person name="Molinier V."/>
            <person name="Miyauchi S."/>
            <person name="Poulain J."/>
            <person name="Riccioni C."/>
            <person name="Rubini A."/>
            <person name="Sitrit Y."/>
            <person name="Splivallo R."/>
            <person name="Traeger S."/>
            <person name="Wang M."/>
            <person name="Zifcakova L."/>
            <person name="Wipf D."/>
            <person name="Zambonelli A."/>
            <person name="Paolocci F."/>
            <person name="Nowrousian M."/>
            <person name="Ottonello S."/>
            <person name="Baldrian P."/>
            <person name="Spatafora J.W."/>
            <person name="Henrissat B."/>
            <person name="Nagy L.G."/>
            <person name="Aury J.M."/>
            <person name="Wincker P."/>
            <person name="Grigoriev I.V."/>
            <person name="Bonfante P."/>
            <person name="Martin F.M."/>
        </authorList>
    </citation>
    <scope>NUCLEOTIDE SEQUENCE [LARGE SCALE GENOMIC DNA]</scope>
    <source>
        <strain evidence="2 3">RN42</strain>
    </source>
</reference>
<dbReference type="EMBL" id="ML119693">
    <property type="protein sequence ID" value="RPA79963.1"/>
    <property type="molecule type" value="Genomic_DNA"/>
</dbReference>
<dbReference type="Proteomes" id="UP000275078">
    <property type="component" value="Unassembled WGS sequence"/>
</dbReference>
<accession>A0A3N4I1L0</accession>